<dbReference type="RefSeq" id="WP_049217157.1">
    <property type="nucleotide sequence ID" value="NZ_CVRY01000001.1"/>
</dbReference>
<dbReference type="SUPFAM" id="SSF47413">
    <property type="entry name" value="lambda repressor-like DNA-binding domains"/>
    <property type="match status" value="1"/>
</dbReference>
<dbReference type="EMBL" id="CVRY01000001">
    <property type="protein sequence ID" value="CRL59055.1"/>
    <property type="molecule type" value="Genomic_DNA"/>
</dbReference>
<keyword evidence="1" id="KW-0238">DNA-binding</keyword>
<organism evidence="1 2">
    <name type="scientific">Proteus penneri</name>
    <dbReference type="NCBI Taxonomy" id="102862"/>
    <lineage>
        <taxon>Bacteria</taxon>
        <taxon>Pseudomonadati</taxon>
        <taxon>Pseudomonadota</taxon>
        <taxon>Gammaproteobacteria</taxon>
        <taxon>Enterobacterales</taxon>
        <taxon>Morganellaceae</taxon>
        <taxon>Proteus</taxon>
    </lineage>
</organism>
<dbReference type="GO" id="GO:0003677">
    <property type="term" value="F:DNA binding"/>
    <property type="evidence" value="ECO:0007669"/>
    <property type="project" value="UniProtKB-KW"/>
</dbReference>
<gene>
    <name evidence="1" type="ORF">BN1804_00228</name>
</gene>
<protein>
    <submittedName>
        <fullName evidence="1">DNA-binding transcriptional regulator DicC</fullName>
    </submittedName>
</protein>
<reference evidence="2" key="1">
    <citation type="submission" date="2015-06" db="EMBL/GenBank/DDBJ databases">
        <authorList>
            <person name="Urmite Genomes"/>
        </authorList>
    </citation>
    <scope>NUCLEOTIDE SEQUENCE [LARGE SCALE GENOMIC DNA]</scope>
    <source>
        <strain evidence="2">CSUR P1867</strain>
    </source>
</reference>
<accession>A0A0G4PZQ4</accession>
<dbReference type="AlphaFoldDB" id="A0A0G4PZQ4"/>
<dbReference type="Proteomes" id="UP000183920">
    <property type="component" value="Unassembled WGS sequence"/>
</dbReference>
<dbReference type="Gene3D" id="1.10.260.40">
    <property type="entry name" value="lambda repressor-like DNA-binding domains"/>
    <property type="match status" value="1"/>
</dbReference>
<sequence length="64" mass="7263">MKKKDVITFFGGTCKTAKALGIKHPSVCGWGYIIPKVRAYEIEKITKGKLKYNPELYRKNTKTA</sequence>
<evidence type="ECO:0000313" key="1">
    <source>
        <dbReference type="EMBL" id="CRL59055.1"/>
    </source>
</evidence>
<dbReference type="Pfam" id="PF14549">
    <property type="entry name" value="P22_Cro"/>
    <property type="match status" value="1"/>
</dbReference>
<evidence type="ECO:0000313" key="2">
    <source>
        <dbReference type="Proteomes" id="UP000183920"/>
    </source>
</evidence>
<dbReference type="InterPro" id="IPR010982">
    <property type="entry name" value="Lambda_DNA-bd_dom_sf"/>
</dbReference>
<proteinExistence type="predicted"/>
<dbReference type="GeneID" id="84586760"/>
<name>A0A0G4PZQ4_9GAMM</name>